<accession>A0A8H6FXR2</accession>
<keyword evidence="3" id="KW-1185">Reference proteome</keyword>
<dbReference type="Pfam" id="PF05176">
    <property type="entry name" value="ATP-synt_10"/>
    <property type="match status" value="1"/>
</dbReference>
<proteinExistence type="predicted"/>
<reference evidence="2 3" key="1">
    <citation type="journal article" date="2020" name="Genomics">
        <title>Complete, high-quality genomes from long-read metagenomic sequencing of two wolf lichen thalli reveals enigmatic genome architecture.</title>
        <authorList>
            <person name="McKenzie S.K."/>
            <person name="Walston R.F."/>
            <person name="Allen J.L."/>
        </authorList>
    </citation>
    <scope>NUCLEOTIDE SEQUENCE [LARGE SCALE GENOMIC DNA]</scope>
    <source>
        <strain evidence="2">WasteWater2</strain>
    </source>
</reference>
<protein>
    <recommendedName>
        <fullName evidence="4">Mitochondrial ATPase complex subunit ATP10</fullName>
    </recommendedName>
</protein>
<dbReference type="InterPro" id="IPR007849">
    <property type="entry name" value="ATP10"/>
</dbReference>
<evidence type="ECO:0000256" key="1">
    <source>
        <dbReference type="SAM" id="MobiDB-lite"/>
    </source>
</evidence>
<dbReference type="GO" id="GO:0005743">
    <property type="term" value="C:mitochondrial inner membrane"/>
    <property type="evidence" value="ECO:0007669"/>
    <property type="project" value="TreeGrafter"/>
</dbReference>
<dbReference type="GeneID" id="59286670"/>
<comment type="caution">
    <text evidence="2">The sequence shown here is derived from an EMBL/GenBank/DDBJ whole genome shotgun (WGS) entry which is preliminary data.</text>
</comment>
<dbReference type="GO" id="GO:0033615">
    <property type="term" value="P:mitochondrial proton-transporting ATP synthase complex assembly"/>
    <property type="evidence" value="ECO:0007669"/>
    <property type="project" value="TreeGrafter"/>
</dbReference>
<evidence type="ECO:0000313" key="3">
    <source>
        <dbReference type="Proteomes" id="UP000578531"/>
    </source>
</evidence>
<dbReference type="OrthoDB" id="17089at2759"/>
<dbReference type="AlphaFoldDB" id="A0A8H6FXR2"/>
<dbReference type="Proteomes" id="UP000578531">
    <property type="component" value="Unassembled WGS sequence"/>
</dbReference>
<feature type="compositionally biased region" description="Basic and acidic residues" evidence="1">
    <location>
        <begin position="328"/>
        <end position="339"/>
    </location>
</feature>
<dbReference type="RefSeq" id="XP_037166048.1">
    <property type="nucleotide sequence ID" value="XM_037306924.1"/>
</dbReference>
<evidence type="ECO:0000313" key="2">
    <source>
        <dbReference type="EMBL" id="KAF6236715.1"/>
    </source>
</evidence>
<sequence length="347" mass="39082">MKMSSPYGHPSIRAKTFPHATTSAMLQPRCLLTRPRSLLQTQWLYPSCQSPLQWLYRRASTLPQTPKPTTPSPKQPSDGDPTPNPLSRPLGQPKPPIPGENSGIDYRTWRERRADFVNYDKHLERRKQLTKKVAKPYFREWTNMRHHRGKTFLSPPKLFKADSALYFPNMMGYTLATPSTTTSTTSVLTDKTSIVSVFSGTWAERQTLTFVGEKRNPALAVEVEKLEGEGLQRVWINVEEDWMKAGLIRLFLGSSKKGKSRAEWGRSFVVRRGVDDDVKDSIGMANGKVGYVYLVDGNCRIRWAGSGDADPGEREGLIGVARRLVESNRRPESGKKREGVVGAKAKH</sequence>
<feature type="compositionally biased region" description="Pro residues" evidence="1">
    <location>
        <begin position="82"/>
        <end position="98"/>
    </location>
</feature>
<name>A0A8H6FXR2_9LECA</name>
<feature type="compositionally biased region" description="Pro residues" evidence="1">
    <location>
        <begin position="65"/>
        <end position="74"/>
    </location>
</feature>
<dbReference type="PANTHER" id="PTHR28106">
    <property type="entry name" value="MITOCHONDRIAL ATPASE COMPLEX SUBUNIT ATP10"/>
    <property type="match status" value="1"/>
</dbReference>
<gene>
    <name evidence="2" type="ORF">HO173_005006</name>
</gene>
<evidence type="ECO:0008006" key="4">
    <source>
        <dbReference type="Google" id="ProtNLM"/>
    </source>
</evidence>
<dbReference type="PANTHER" id="PTHR28106:SF1">
    <property type="entry name" value="MITOCHONDRIAL ATPASE COMPLEX SUBUNIT ATP10"/>
    <property type="match status" value="1"/>
</dbReference>
<feature type="region of interest" description="Disordered" evidence="1">
    <location>
        <begin position="1"/>
        <end position="20"/>
    </location>
</feature>
<organism evidence="2 3">
    <name type="scientific">Letharia columbiana</name>
    <dbReference type="NCBI Taxonomy" id="112416"/>
    <lineage>
        <taxon>Eukaryota</taxon>
        <taxon>Fungi</taxon>
        <taxon>Dikarya</taxon>
        <taxon>Ascomycota</taxon>
        <taxon>Pezizomycotina</taxon>
        <taxon>Lecanoromycetes</taxon>
        <taxon>OSLEUM clade</taxon>
        <taxon>Lecanoromycetidae</taxon>
        <taxon>Lecanorales</taxon>
        <taxon>Lecanorineae</taxon>
        <taxon>Parmeliaceae</taxon>
        <taxon>Letharia</taxon>
    </lineage>
</organism>
<feature type="region of interest" description="Disordered" evidence="1">
    <location>
        <begin position="328"/>
        <end position="347"/>
    </location>
</feature>
<feature type="region of interest" description="Disordered" evidence="1">
    <location>
        <begin position="62"/>
        <end position="105"/>
    </location>
</feature>
<dbReference type="EMBL" id="JACCJC010000017">
    <property type="protein sequence ID" value="KAF6236715.1"/>
    <property type="molecule type" value="Genomic_DNA"/>
</dbReference>